<feature type="chain" id="PRO_5043995044" description="histidine kinase" evidence="10">
    <location>
        <begin position="20"/>
        <end position="667"/>
    </location>
</feature>
<evidence type="ECO:0000256" key="7">
    <source>
        <dbReference type="ARBA" id="ARBA00022840"/>
    </source>
</evidence>
<dbReference type="EC" id="2.7.13.3" evidence="2"/>
<evidence type="ECO:0000256" key="2">
    <source>
        <dbReference type="ARBA" id="ARBA00012438"/>
    </source>
</evidence>
<keyword evidence="4" id="KW-0808">Transferase</keyword>
<sequence>MKRIGIFIILTCLCHNALAAEDTWEHSTALRFSQDYRENDKRLKVISEELEHLPSPYQGAPTATGGYLSYWRDTSDSFVRLNFRWNKSQRIDAIALLPLRLYLGDKGRVTENAYWPRDIEIKAHIDGEIVSLARLTDTQRKIRGSLPEWVEFETITTNKIEIICTNLTKETSTPHYGAGFAEVFIFSDQANIAPRAIVNATRGREDKVIFSLPYLTNGQTPLGLPEIGPESPKGLGIYFPAGKTIPMQPYVCEITFDEDTLIDAVRLDPAIIHKAGQSFPIRFAIELLDHNGYTLQTSDTYKDVPFSNPGLNPTIAHFDETKVRGIRLTVYEADKPANRPNAIIQLSEITPMLHGTPILVPAGFHNSTTTPERESQKFEISDARLFWTLESVYDGMTQTGKVISHHEWIKGLALRQKLLEEQSSLEQMQSAIVAKTRATTLWGASLFTFGLITLAVGISIRSRKRALYEIQQMRERIASDLHDETGSSLAAISLHAGQLRSKSKSPDEHKNINAILRLSKESTFGLREVLHTTAPRVGRAQNITTYMRELAELILAGKRFTFDSSDFANKEGALTPQLRKDLILFYKEALSNCQKHAQCDEVKIILTYSRRLLVLKIEDNGVGMTPAQLARPRALRTLKQRADRLNGKLQIETTPDNGMKLKLRVPM</sequence>
<dbReference type="GO" id="GO:0005524">
    <property type="term" value="F:ATP binding"/>
    <property type="evidence" value="ECO:0007669"/>
    <property type="project" value="UniProtKB-KW"/>
</dbReference>
<dbReference type="Gene3D" id="3.30.565.10">
    <property type="entry name" value="Histidine kinase-like ATPase, C-terminal domain"/>
    <property type="match status" value="1"/>
</dbReference>
<dbReference type="PANTHER" id="PTHR24421:SF10">
    <property type="entry name" value="NITRATE_NITRITE SENSOR PROTEIN NARQ"/>
    <property type="match status" value="1"/>
</dbReference>
<dbReference type="GO" id="GO:0000155">
    <property type="term" value="F:phosphorelay sensor kinase activity"/>
    <property type="evidence" value="ECO:0007669"/>
    <property type="project" value="InterPro"/>
</dbReference>
<feature type="domain" description="Signal transduction histidine kinase subgroup 3 dimerisation and phosphoacceptor" evidence="12">
    <location>
        <begin position="474"/>
        <end position="536"/>
    </location>
</feature>
<keyword evidence="9" id="KW-0812">Transmembrane</keyword>
<reference evidence="13" key="1">
    <citation type="submission" date="2024-07" db="EMBL/GenBank/DDBJ databases">
        <title>Complete genome sequence of Verrucomicrobiaceae bacterium NT6N.</title>
        <authorList>
            <person name="Huang C."/>
            <person name="Takami H."/>
            <person name="Hamasaki K."/>
        </authorList>
    </citation>
    <scope>NUCLEOTIDE SEQUENCE</scope>
    <source>
        <strain evidence="13">NT6N</strain>
    </source>
</reference>
<dbReference type="EMBL" id="AP026866">
    <property type="protein sequence ID" value="BDS05914.1"/>
    <property type="molecule type" value="Genomic_DNA"/>
</dbReference>
<dbReference type="Pfam" id="PF02518">
    <property type="entry name" value="HATPase_c"/>
    <property type="match status" value="1"/>
</dbReference>
<evidence type="ECO:0000256" key="9">
    <source>
        <dbReference type="SAM" id="Phobius"/>
    </source>
</evidence>
<keyword evidence="5" id="KW-0547">Nucleotide-binding</keyword>
<evidence type="ECO:0000256" key="5">
    <source>
        <dbReference type="ARBA" id="ARBA00022741"/>
    </source>
</evidence>
<dbReference type="AlphaFoldDB" id="A0AAT9FIW7"/>
<evidence type="ECO:0000256" key="6">
    <source>
        <dbReference type="ARBA" id="ARBA00022777"/>
    </source>
</evidence>
<keyword evidence="7" id="KW-0067">ATP-binding</keyword>
<keyword evidence="8" id="KW-0902">Two-component regulatory system</keyword>
<organism evidence="13">
    <name type="scientific">Oceaniferula spumae</name>
    <dbReference type="NCBI Taxonomy" id="2979115"/>
    <lineage>
        <taxon>Bacteria</taxon>
        <taxon>Pseudomonadati</taxon>
        <taxon>Verrucomicrobiota</taxon>
        <taxon>Verrucomicrobiia</taxon>
        <taxon>Verrucomicrobiales</taxon>
        <taxon>Verrucomicrobiaceae</taxon>
        <taxon>Oceaniferula</taxon>
    </lineage>
</organism>
<dbReference type="SUPFAM" id="SSF55874">
    <property type="entry name" value="ATPase domain of HSP90 chaperone/DNA topoisomerase II/histidine kinase"/>
    <property type="match status" value="1"/>
</dbReference>
<evidence type="ECO:0000259" key="12">
    <source>
        <dbReference type="Pfam" id="PF07730"/>
    </source>
</evidence>
<dbReference type="Pfam" id="PF07730">
    <property type="entry name" value="HisKA_3"/>
    <property type="match status" value="1"/>
</dbReference>
<keyword evidence="3" id="KW-0597">Phosphoprotein</keyword>
<proteinExistence type="predicted"/>
<feature type="domain" description="Histidine kinase/HSP90-like ATPase" evidence="11">
    <location>
        <begin position="582"/>
        <end position="666"/>
    </location>
</feature>
<dbReference type="InterPro" id="IPR003594">
    <property type="entry name" value="HATPase_dom"/>
</dbReference>
<evidence type="ECO:0000256" key="10">
    <source>
        <dbReference type="SAM" id="SignalP"/>
    </source>
</evidence>
<evidence type="ECO:0000256" key="1">
    <source>
        <dbReference type="ARBA" id="ARBA00000085"/>
    </source>
</evidence>
<evidence type="ECO:0000256" key="8">
    <source>
        <dbReference type="ARBA" id="ARBA00023012"/>
    </source>
</evidence>
<dbReference type="InterPro" id="IPR050482">
    <property type="entry name" value="Sensor_HK_TwoCompSys"/>
</dbReference>
<comment type="catalytic activity">
    <reaction evidence="1">
        <text>ATP + protein L-histidine = ADP + protein N-phospho-L-histidine.</text>
        <dbReference type="EC" id="2.7.13.3"/>
    </reaction>
</comment>
<keyword evidence="10" id="KW-0732">Signal</keyword>
<gene>
    <name evidence="13" type="ORF">NT6N_09540</name>
</gene>
<evidence type="ECO:0000259" key="11">
    <source>
        <dbReference type="Pfam" id="PF02518"/>
    </source>
</evidence>
<keyword evidence="9" id="KW-0472">Membrane</keyword>
<accession>A0AAT9FIW7</accession>
<evidence type="ECO:0000313" key="13">
    <source>
        <dbReference type="EMBL" id="BDS05914.1"/>
    </source>
</evidence>
<feature type="signal peptide" evidence="10">
    <location>
        <begin position="1"/>
        <end position="19"/>
    </location>
</feature>
<evidence type="ECO:0000256" key="4">
    <source>
        <dbReference type="ARBA" id="ARBA00022679"/>
    </source>
</evidence>
<keyword evidence="6" id="KW-0418">Kinase</keyword>
<dbReference type="InterPro" id="IPR036890">
    <property type="entry name" value="HATPase_C_sf"/>
</dbReference>
<dbReference type="GO" id="GO:0046983">
    <property type="term" value="F:protein dimerization activity"/>
    <property type="evidence" value="ECO:0007669"/>
    <property type="project" value="InterPro"/>
</dbReference>
<dbReference type="Gene3D" id="1.20.5.1930">
    <property type="match status" value="1"/>
</dbReference>
<evidence type="ECO:0000256" key="3">
    <source>
        <dbReference type="ARBA" id="ARBA00022553"/>
    </source>
</evidence>
<dbReference type="PANTHER" id="PTHR24421">
    <property type="entry name" value="NITRATE/NITRITE SENSOR PROTEIN NARX-RELATED"/>
    <property type="match status" value="1"/>
</dbReference>
<keyword evidence="9" id="KW-1133">Transmembrane helix</keyword>
<dbReference type="InterPro" id="IPR011712">
    <property type="entry name" value="Sig_transdc_His_kin_sub3_dim/P"/>
</dbReference>
<protein>
    <recommendedName>
        <fullName evidence="2">histidine kinase</fullName>
        <ecNumber evidence="2">2.7.13.3</ecNumber>
    </recommendedName>
</protein>
<dbReference type="KEGG" id="osu:NT6N_09540"/>
<dbReference type="CDD" id="cd16917">
    <property type="entry name" value="HATPase_UhpB-NarQ-NarX-like"/>
    <property type="match status" value="1"/>
</dbReference>
<feature type="transmembrane region" description="Helical" evidence="9">
    <location>
        <begin position="441"/>
        <end position="460"/>
    </location>
</feature>
<name>A0AAT9FIW7_9BACT</name>
<dbReference type="GO" id="GO:0016020">
    <property type="term" value="C:membrane"/>
    <property type="evidence" value="ECO:0007669"/>
    <property type="project" value="InterPro"/>
</dbReference>